<name>A0A3N2PLD5_SODAK</name>
<dbReference type="Proteomes" id="UP000272025">
    <property type="component" value="Unassembled WGS sequence"/>
</dbReference>
<accession>A0A3N2PLD5</accession>
<feature type="region of interest" description="Disordered" evidence="1">
    <location>
        <begin position="88"/>
        <end position="115"/>
    </location>
</feature>
<dbReference type="OrthoDB" id="2556122at2759"/>
<gene>
    <name evidence="4" type="ORF">SODALDRAFT_329401</name>
</gene>
<dbReference type="Pfam" id="PF10302">
    <property type="entry name" value="Dsc3_N"/>
    <property type="match status" value="1"/>
</dbReference>
<keyword evidence="2" id="KW-0812">Transmembrane</keyword>
<dbReference type="GO" id="GO:0044695">
    <property type="term" value="C:Dsc E3 ubiquitin ligase complex"/>
    <property type="evidence" value="ECO:0007669"/>
    <property type="project" value="InterPro"/>
</dbReference>
<dbReference type="SUPFAM" id="SSF54236">
    <property type="entry name" value="Ubiquitin-like"/>
    <property type="match status" value="1"/>
</dbReference>
<dbReference type="InterPro" id="IPR000626">
    <property type="entry name" value="Ubiquitin-like_dom"/>
</dbReference>
<evidence type="ECO:0000259" key="3">
    <source>
        <dbReference type="PROSITE" id="PS50053"/>
    </source>
</evidence>
<keyword evidence="5" id="KW-1185">Reference proteome</keyword>
<protein>
    <recommendedName>
        <fullName evidence="3">Ubiquitin-like domain-containing protein</fullName>
    </recommendedName>
</protein>
<keyword evidence="2" id="KW-1133">Transmembrane helix</keyword>
<dbReference type="Gene3D" id="3.10.20.90">
    <property type="entry name" value="Phosphatidylinositol 3-kinase Catalytic Subunit, Chain A, domain 1"/>
    <property type="match status" value="1"/>
</dbReference>
<dbReference type="PANTHER" id="PTHR28049">
    <property type="entry name" value="TRANSMEMBRANE PROTEIN YOR223W"/>
    <property type="match status" value="1"/>
</dbReference>
<dbReference type="Pfam" id="PF13373">
    <property type="entry name" value="Dsc3_C"/>
    <property type="match status" value="1"/>
</dbReference>
<evidence type="ECO:0000313" key="4">
    <source>
        <dbReference type="EMBL" id="ROT35214.1"/>
    </source>
</evidence>
<reference evidence="4 5" key="1">
    <citation type="journal article" date="2018" name="Mol. Ecol.">
        <title>The obligate alkalophilic soda-lake fungus Sodiomyces alkalinus has shifted to a protein diet.</title>
        <authorList>
            <person name="Grum-Grzhimaylo A.A."/>
            <person name="Falkoski D.L."/>
            <person name="van den Heuvel J."/>
            <person name="Valero-Jimenez C.A."/>
            <person name="Min B."/>
            <person name="Choi I.G."/>
            <person name="Lipzen A."/>
            <person name="Daum C.G."/>
            <person name="Aanen D.K."/>
            <person name="Tsang A."/>
            <person name="Henrissat B."/>
            <person name="Bilanenko E.N."/>
            <person name="de Vries R.P."/>
            <person name="van Kan J.A.L."/>
            <person name="Grigoriev I.V."/>
            <person name="Debets A.J.M."/>
        </authorList>
    </citation>
    <scope>NUCLEOTIDE SEQUENCE [LARGE SCALE GENOMIC DNA]</scope>
    <source>
        <strain evidence="4 5">F11</strain>
    </source>
</reference>
<dbReference type="EMBL" id="ML119062">
    <property type="protein sequence ID" value="ROT35214.1"/>
    <property type="molecule type" value="Genomic_DNA"/>
</dbReference>
<organism evidence="4 5">
    <name type="scientific">Sodiomyces alkalinus (strain CBS 110278 / VKM F-3762 / F11)</name>
    <name type="common">Alkaliphilic filamentous fungus</name>
    <dbReference type="NCBI Taxonomy" id="1314773"/>
    <lineage>
        <taxon>Eukaryota</taxon>
        <taxon>Fungi</taxon>
        <taxon>Dikarya</taxon>
        <taxon>Ascomycota</taxon>
        <taxon>Pezizomycotina</taxon>
        <taxon>Sordariomycetes</taxon>
        <taxon>Hypocreomycetidae</taxon>
        <taxon>Glomerellales</taxon>
        <taxon>Plectosphaerellaceae</taxon>
        <taxon>Sodiomyces</taxon>
    </lineage>
</organism>
<keyword evidence="2" id="KW-0472">Membrane</keyword>
<evidence type="ECO:0000313" key="5">
    <source>
        <dbReference type="Proteomes" id="UP000272025"/>
    </source>
</evidence>
<dbReference type="AlphaFoldDB" id="A0A3N2PLD5"/>
<feature type="region of interest" description="Disordered" evidence="1">
    <location>
        <begin position="145"/>
        <end position="200"/>
    </location>
</feature>
<evidence type="ECO:0000256" key="1">
    <source>
        <dbReference type="SAM" id="MobiDB-lite"/>
    </source>
</evidence>
<proteinExistence type="predicted"/>
<dbReference type="InterPro" id="IPR045226">
    <property type="entry name" value="Dsc3"/>
</dbReference>
<dbReference type="CDD" id="cd17039">
    <property type="entry name" value="Ubl_ubiquitin_like"/>
    <property type="match status" value="1"/>
</dbReference>
<feature type="transmembrane region" description="Helical" evidence="2">
    <location>
        <begin position="320"/>
        <end position="339"/>
    </location>
</feature>
<dbReference type="GO" id="GO:0005783">
    <property type="term" value="C:endoplasmic reticulum"/>
    <property type="evidence" value="ECO:0007669"/>
    <property type="project" value="TreeGrafter"/>
</dbReference>
<dbReference type="STRING" id="1314773.A0A3N2PLD5"/>
<dbReference type="RefSeq" id="XP_028463020.1">
    <property type="nucleotide sequence ID" value="XM_028610926.1"/>
</dbReference>
<sequence>MAEAAKPVPATRPPLPHPLLLRIRFSTSLPDLDLDIPNPANTTVAALKHLIRDRLDPKHNTRRLRFIYQGRILQDGAALSTALPSPVFTPPRPSQADEHDFKGKGKGKGKAVERQLDREQNRVYVICSIGDTLTPSELADEAVAAQKPPALPDRSSTTPRQDASSFPSSTAASARQNAPANATTTTTTTTTTRPTPRGFDRFLAAGFTPAEVSQLHLQFRDIQAQRHTPDTMPSPDTLQSMEDSWVDANAGDAVPGGGTGAAVGSAAGEGAAGAADDGFSPMHDGLDGLIKGMVMGFFWPLGGLVWLTREEGIVSYRWRVWIGFGVSFSIFIGIMRALFGTE</sequence>
<dbReference type="GeneID" id="39579404"/>
<dbReference type="InterPro" id="IPR025390">
    <property type="entry name" value="Dsc3_C"/>
</dbReference>
<dbReference type="InterPro" id="IPR019413">
    <property type="entry name" value="Dsc3_ub-like_dom"/>
</dbReference>
<evidence type="ECO:0000256" key="2">
    <source>
        <dbReference type="SAM" id="Phobius"/>
    </source>
</evidence>
<dbReference type="PANTHER" id="PTHR28049:SF1">
    <property type="entry name" value="DSC E3 UBIQUITIN LIGASE COMPLEX SUBUNIT 3"/>
    <property type="match status" value="1"/>
</dbReference>
<feature type="compositionally biased region" description="Low complexity" evidence="1">
    <location>
        <begin position="163"/>
        <end position="197"/>
    </location>
</feature>
<dbReference type="PROSITE" id="PS50053">
    <property type="entry name" value="UBIQUITIN_2"/>
    <property type="match status" value="1"/>
</dbReference>
<dbReference type="InterPro" id="IPR029071">
    <property type="entry name" value="Ubiquitin-like_domsf"/>
</dbReference>
<feature type="domain" description="Ubiquitin-like" evidence="3">
    <location>
        <begin position="19"/>
        <end position="80"/>
    </location>
</feature>
<feature type="transmembrane region" description="Helical" evidence="2">
    <location>
        <begin position="289"/>
        <end position="308"/>
    </location>
</feature>